<feature type="non-terminal residue" evidence="2">
    <location>
        <position position="65"/>
    </location>
</feature>
<feature type="non-terminal residue" evidence="2">
    <location>
        <position position="1"/>
    </location>
</feature>
<evidence type="ECO:0000313" key="2">
    <source>
        <dbReference type="EMBL" id="CAF4324427.1"/>
    </source>
</evidence>
<sequence length="65" mass="7524">EINEQIDNNSDEYISFPETQSPKQEIIEDTEKKKGFFNQFASYIAINPHNYIDLLKMLSDGIADL</sequence>
<accession>A0A820JDL7</accession>
<evidence type="ECO:0000313" key="3">
    <source>
        <dbReference type="Proteomes" id="UP000663836"/>
    </source>
</evidence>
<reference evidence="2" key="1">
    <citation type="submission" date="2021-02" db="EMBL/GenBank/DDBJ databases">
        <authorList>
            <person name="Nowell W R."/>
        </authorList>
    </citation>
    <scope>NUCLEOTIDE SEQUENCE</scope>
</reference>
<name>A0A820JDL7_9BILA</name>
<protein>
    <submittedName>
        <fullName evidence="2">Uncharacterized protein</fullName>
    </submittedName>
</protein>
<feature type="region of interest" description="Disordered" evidence="1">
    <location>
        <begin position="1"/>
        <end position="23"/>
    </location>
</feature>
<evidence type="ECO:0000256" key="1">
    <source>
        <dbReference type="SAM" id="MobiDB-lite"/>
    </source>
</evidence>
<proteinExistence type="predicted"/>
<comment type="caution">
    <text evidence="2">The sequence shown here is derived from an EMBL/GenBank/DDBJ whole genome shotgun (WGS) entry which is preliminary data.</text>
</comment>
<dbReference type="AlphaFoldDB" id="A0A820JDL7"/>
<dbReference type="EMBL" id="CAJOBD010042529">
    <property type="protein sequence ID" value="CAF4324427.1"/>
    <property type="molecule type" value="Genomic_DNA"/>
</dbReference>
<organism evidence="2 3">
    <name type="scientific">Rotaria sordida</name>
    <dbReference type="NCBI Taxonomy" id="392033"/>
    <lineage>
        <taxon>Eukaryota</taxon>
        <taxon>Metazoa</taxon>
        <taxon>Spiralia</taxon>
        <taxon>Gnathifera</taxon>
        <taxon>Rotifera</taxon>
        <taxon>Eurotatoria</taxon>
        <taxon>Bdelloidea</taxon>
        <taxon>Philodinida</taxon>
        <taxon>Philodinidae</taxon>
        <taxon>Rotaria</taxon>
    </lineage>
</organism>
<gene>
    <name evidence="2" type="ORF">JBS370_LOCUS41124</name>
</gene>
<dbReference type="Proteomes" id="UP000663836">
    <property type="component" value="Unassembled WGS sequence"/>
</dbReference>